<comment type="caution">
    <text evidence="2">The sequence shown here is derived from an EMBL/GenBank/DDBJ whole genome shotgun (WGS) entry which is preliminary data.</text>
</comment>
<reference evidence="2 3" key="1">
    <citation type="journal article" date="2021" name="Nat. Commun.">
        <title>Genetic determinants of endophytism in the Arabidopsis root mycobiome.</title>
        <authorList>
            <person name="Mesny F."/>
            <person name="Miyauchi S."/>
            <person name="Thiergart T."/>
            <person name="Pickel B."/>
            <person name="Atanasova L."/>
            <person name="Karlsson M."/>
            <person name="Huettel B."/>
            <person name="Barry K.W."/>
            <person name="Haridas S."/>
            <person name="Chen C."/>
            <person name="Bauer D."/>
            <person name="Andreopoulos W."/>
            <person name="Pangilinan J."/>
            <person name="LaButti K."/>
            <person name="Riley R."/>
            <person name="Lipzen A."/>
            <person name="Clum A."/>
            <person name="Drula E."/>
            <person name="Henrissat B."/>
            <person name="Kohler A."/>
            <person name="Grigoriev I.V."/>
            <person name="Martin F.M."/>
            <person name="Hacquard S."/>
        </authorList>
    </citation>
    <scope>NUCLEOTIDE SEQUENCE [LARGE SCALE GENOMIC DNA]</scope>
    <source>
        <strain evidence="2 3">MPI-SDFR-AT-0080</strain>
    </source>
</reference>
<dbReference type="EMBL" id="JAGTJR010000011">
    <property type="protein sequence ID" value="KAH7052308.1"/>
    <property type="molecule type" value="Genomic_DNA"/>
</dbReference>
<keyword evidence="1" id="KW-1133">Transmembrane helix</keyword>
<feature type="transmembrane region" description="Helical" evidence="1">
    <location>
        <begin position="197"/>
        <end position="224"/>
    </location>
</feature>
<gene>
    <name evidence="2" type="ORF">B0J12DRAFT_70098</name>
</gene>
<evidence type="ECO:0000256" key="1">
    <source>
        <dbReference type="SAM" id="Phobius"/>
    </source>
</evidence>
<dbReference type="Proteomes" id="UP000774617">
    <property type="component" value="Unassembled WGS sequence"/>
</dbReference>
<evidence type="ECO:0000313" key="2">
    <source>
        <dbReference type="EMBL" id="KAH7052308.1"/>
    </source>
</evidence>
<protein>
    <submittedName>
        <fullName evidence="2">Uncharacterized protein</fullName>
    </submittedName>
</protein>
<feature type="transmembrane region" description="Helical" evidence="1">
    <location>
        <begin position="156"/>
        <end position="177"/>
    </location>
</feature>
<evidence type="ECO:0000313" key="3">
    <source>
        <dbReference type="Proteomes" id="UP000774617"/>
    </source>
</evidence>
<keyword evidence="1" id="KW-0812">Transmembrane</keyword>
<name>A0ABQ8GDB7_9PEZI</name>
<keyword evidence="3" id="KW-1185">Reference proteome</keyword>
<feature type="transmembrane region" description="Helical" evidence="1">
    <location>
        <begin position="25"/>
        <end position="47"/>
    </location>
</feature>
<organism evidence="2 3">
    <name type="scientific">Macrophomina phaseolina</name>
    <dbReference type="NCBI Taxonomy" id="35725"/>
    <lineage>
        <taxon>Eukaryota</taxon>
        <taxon>Fungi</taxon>
        <taxon>Dikarya</taxon>
        <taxon>Ascomycota</taxon>
        <taxon>Pezizomycotina</taxon>
        <taxon>Dothideomycetes</taxon>
        <taxon>Dothideomycetes incertae sedis</taxon>
        <taxon>Botryosphaeriales</taxon>
        <taxon>Botryosphaeriaceae</taxon>
        <taxon>Macrophomina</taxon>
    </lineage>
</organism>
<sequence>MAIPFSRFTHSPPARWRGRLRFGPMLLLLLLFLDIALVALITATMTYSWTTTKYGLNIGFYWPRSAAGRAYVLSPSSLLHCTPLPHKTHAATCQRDEKWKKEKICSQQFSERILLYLAVPLIDLLLHLPAHIAAYLSTPRRRQAAAAASSSSFSRLHPVFALCASIFLFGAWVWQVTTTCVMDFVGWENPRDGVWDALAAVRAAVGTQIALLWAAYLGWSAAAVHAWRRERRRVGEERAREEGRRQGWEEGRREAEGMGVELRGLEVDGKVNGETGNRGRKG</sequence>
<proteinExistence type="predicted"/>
<feature type="transmembrane region" description="Helical" evidence="1">
    <location>
        <begin position="113"/>
        <end position="136"/>
    </location>
</feature>
<accession>A0ABQ8GDB7</accession>
<keyword evidence="1" id="KW-0472">Membrane</keyword>